<feature type="region of interest" description="Disordered" evidence="1">
    <location>
        <begin position="1"/>
        <end position="21"/>
    </location>
</feature>
<evidence type="ECO:0008006" key="3">
    <source>
        <dbReference type="Google" id="ProtNLM"/>
    </source>
</evidence>
<dbReference type="EMBL" id="MWDB01000016">
    <property type="protein sequence ID" value="OQB41462.1"/>
    <property type="molecule type" value="Genomic_DNA"/>
</dbReference>
<comment type="caution">
    <text evidence="2">The sequence shown here is derived from an EMBL/GenBank/DDBJ whole genome shotgun (WGS) entry which is preliminary data.</text>
</comment>
<sequence>MNDGITGSIPDERTTSTYTTGGSVVLNLDPDEAQHTITIYAYDGLGNKTNRHIVFPPIVIFDVPTMVSS</sequence>
<reference evidence="2" key="1">
    <citation type="submission" date="2017-02" db="EMBL/GenBank/DDBJ databases">
        <title>Delving into the versatile metabolic prowess of the omnipresent phylum Bacteroidetes.</title>
        <authorList>
            <person name="Nobu M.K."/>
            <person name="Mei R."/>
            <person name="Narihiro T."/>
            <person name="Kuroda K."/>
            <person name="Liu W.-T."/>
        </authorList>
    </citation>
    <scope>NUCLEOTIDE SEQUENCE</scope>
    <source>
        <strain evidence="2">ADurb.Bin160</strain>
    </source>
</reference>
<evidence type="ECO:0000256" key="1">
    <source>
        <dbReference type="SAM" id="MobiDB-lite"/>
    </source>
</evidence>
<gene>
    <name evidence="2" type="ORF">BWY04_00796</name>
</gene>
<proteinExistence type="predicted"/>
<dbReference type="Proteomes" id="UP000485621">
    <property type="component" value="Unassembled WGS sequence"/>
</dbReference>
<dbReference type="AlphaFoldDB" id="A0A1V5ZN52"/>
<name>A0A1V5ZN52_9BACT</name>
<protein>
    <recommendedName>
        <fullName evidence="3">Bacterial Ig-like domain-containing protein</fullName>
    </recommendedName>
</protein>
<evidence type="ECO:0000313" key="2">
    <source>
        <dbReference type="EMBL" id="OQB41462.1"/>
    </source>
</evidence>
<accession>A0A1V5ZN52</accession>
<organism evidence="2">
    <name type="scientific">candidate division CPR1 bacterium ADurb.Bin160</name>
    <dbReference type="NCBI Taxonomy" id="1852826"/>
    <lineage>
        <taxon>Bacteria</taxon>
        <taxon>candidate division CPR1</taxon>
    </lineage>
</organism>